<comment type="caution">
    <text evidence="1">The sequence shown here is derived from an EMBL/GenBank/DDBJ whole genome shotgun (WGS) entry which is preliminary data.</text>
</comment>
<accession>A0A699UWB4</accession>
<sequence length="157" mass="17584">LQGQVFCGFPVASRKPECVAVLSAARHRQALAVGRRPAPRSLDLPAREGQIVDFFRGKHRPAIGLLHQSAVRRNEDGQPQCQFAVFDEGGMGDGHRSQYRTGKQEVEGSADVFNHVYYHSYRVLPGADELFFREGLVRSPCRCDELPRTLSFRTAMN</sequence>
<reference evidence="1" key="1">
    <citation type="journal article" date="2019" name="Sci. Rep.">
        <title>Draft genome of Tanacetum cinerariifolium, the natural source of mosquito coil.</title>
        <authorList>
            <person name="Yamashiro T."/>
            <person name="Shiraishi A."/>
            <person name="Satake H."/>
            <person name="Nakayama K."/>
        </authorList>
    </citation>
    <scope>NUCLEOTIDE SEQUENCE</scope>
</reference>
<protein>
    <submittedName>
        <fullName evidence="1">Uncharacterized protein</fullName>
    </submittedName>
</protein>
<evidence type="ECO:0000313" key="1">
    <source>
        <dbReference type="EMBL" id="GFD25861.1"/>
    </source>
</evidence>
<organism evidence="1">
    <name type="scientific">Tanacetum cinerariifolium</name>
    <name type="common">Dalmatian daisy</name>
    <name type="synonym">Chrysanthemum cinerariifolium</name>
    <dbReference type="NCBI Taxonomy" id="118510"/>
    <lineage>
        <taxon>Eukaryota</taxon>
        <taxon>Viridiplantae</taxon>
        <taxon>Streptophyta</taxon>
        <taxon>Embryophyta</taxon>
        <taxon>Tracheophyta</taxon>
        <taxon>Spermatophyta</taxon>
        <taxon>Magnoliopsida</taxon>
        <taxon>eudicotyledons</taxon>
        <taxon>Gunneridae</taxon>
        <taxon>Pentapetalae</taxon>
        <taxon>asterids</taxon>
        <taxon>campanulids</taxon>
        <taxon>Asterales</taxon>
        <taxon>Asteraceae</taxon>
        <taxon>Asteroideae</taxon>
        <taxon>Anthemideae</taxon>
        <taxon>Anthemidinae</taxon>
        <taxon>Tanacetum</taxon>
    </lineage>
</organism>
<feature type="non-terminal residue" evidence="1">
    <location>
        <position position="1"/>
    </location>
</feature>
<dbReference type="EMBL" id="BKCJ011363924">
    <property type="protein sequence ID" value="GFD25861.1"/>
    <property type="molecule type" value="Genomic_DNA"/>
</dbReference>
<name>A0A699UWB4_TANCI</name>
<feature type="non-terminal residue" evidence="1">
    <location>
        <position position="157"/>
    </location>
</feature>
<gene>
    <name evidence="1" type="ORF">Tci_897830</name>
</gene>
<dbReference type="AlphaFoldDB" id="A0A699UWB4"/>
<proteinExistence type="predicted"/>